<proteinExistence type="predicted"/>
<protein>
    <submittedName>
        <fullName evidence="1">Uncharacterized protein</fullName>
    </submittedName>
</protein>
<organism evidence="1">
    <name type="scientific">Salmonella enteritidis</name>
    <dbReference type="NCBI Taxonomy" id="149539"/>
    <lineage>
        <taxon>Bacteria</taxon>
        <taxon>Pseudomonadati</taxon>
        <taxon>Pseudomonadota</taxon>
        <taxon>Gammaproteobacteria</taxon>
        <taxon>Enterobacterales</taxon>
        <taxon>Enterobacteriaceae</taxon>
        <taxon>Salmonella</taxon>
    </lineage>
</organism>
<dbReference type="AlphaFoldDB" id="A0A5V0BEY2"/>
<dbReference type="EMBL" id="AAGVVM010000122">
    <property type="protein sequence ID" value="EBS5461092.1"/>
    <property type="molecule type" value="Genomic_DNA"/>
</dbReference>
<evidence type="ECO:0000313" key="1">
    <source>
        <dbReference type="EMBL" id="EBS5461092.1"/>
    </source>
</evidence>
<accession>A0A5V0BEY2</accession>
<sequence>MLPTTTLSDKAKDRINIDDIADDVFSVAITVNQLNELAHVYNELYFTDKDSDDPKCLMSATIYDYVRKVKDELKTIESKLS</sequence>
<gene>
    <name evidence="1" type="ORF">DUU06_26665</name>
</gene>
<name>A0A5V0BEY2_SALEN</name>
<reference evidence="1" key="1">
    <citation type="submission" date="2018-07" db="EMBL/GenBank/DDBJ databases">
        <authorList>
            <person name="Ashton P.M."/>
            <person name="Dallman T."/>
            <person name="Nair S."/>
            <person name="De Pinna E."/>
            <person name="Peters T."/>
            <person name="Grant K."/>
        </authorList>
    </citation>
    <scope>NUCLEOTIDE SEQUENCE</scope>
    <source>
        <strain evidence="1">245081</strain>
    </source>
</reference>
<comment type="caution">
    <text evidence="1">The sequence shown here is derived from an EMBL/GenBank/DDBJ whole genome shotgun (WGS) entry which is preliminary data.</text>
</comment>